<evidence type="ECO:0000313" key="4">
    <source>
        <dbReference type="Proteomes" id="UP000270291"/>
    </source>
</evidence>
<feature type="transmembrane region" description="Helical" evidence="1">
    <location>
        <begin position="42"/>
        <end position="61"/>
    </location>
</feature>
<organism evidence="3 4">
    <name type="scientific">Hymenobacter perfusus</name>
    <dbReference type="NCBI Taxonomy" id="1236770"/>
    <lineage>
        <taxon>Bacteria</taxon>
        <taxon>Pseudomonadati</taxon>
        <taxon>Bacteroidota</taxon>
        <taxon>Cytophagia</taxon>
        <taxon>Cytophagales</taxon>
        <taxon>Hymenobacteraceae</taxon>
        <taxon>Hymenobacter</taxon>
    </lineage>
</organism>
<keyword evidence="4" id="KW-1185">Reference proteome</keyword>
<dbReference type="Pfam" id="PF14317">
    <property type="entry name" value="YcxB"/>
    <property type="match status" value="1"/>
</dbReference>
<reference evidence="3 4" key="1">
    <citation type="submission" date="2018-12" db="EMBL/GenBank/DDBJ databases">
        <authorList>
            <person name="Feng G."/>
            <person name="Zhu H."/>
        </authorList>
    </citation>
    <scope>NUCLEOTIDE SEQUENCE [LARGE SCALE GENOMIC DNA]</scope>
    <source>
        <strain evidence="3 4">LMG 26000</strain>
    </source>
</reference>
<dbReference type="RefSeq" id="WP_125439550.1">
    <property type="nucleotide sequence ID" value="NZ_RWIU01000005.1"/>
</dbReference>
<dbReference type="InterPro" id="IPR025588">
    <property type="entry name" value="YcxB-like_C"/>
</dbReference>
<evidence type="ECO:0000256" key="1">
    <source>
        <dbReference type="SAM" id="Phobius"/>
    </source>
</evidence>
<comment type="caution">
    <text evidence="3">The sequence shown here is derived from an EMBL/GenBank/DDBJ whole genome shotgun (WGS) entry which is preliminary data.</text>
</comment>
<dbReference type="OrthoDB" id="882706at2"/>
<keyword evidence="1" id="KW-1133">Transmembrane helix</keyword>
<dbReference type="AlphaFoldDB" id="A0A3R9MWE1"/>
<keyword evidence="1" id="KW-0812">Transmembrane</keyword>
<dbReference type="EMBL" id="RWIU01000005">
    <property type="protein sequence ID" value="RSK42420.1"/>
    <property type="molecule type" value="Genomic_DNA"/>
</dbReference>
<protein>
    <submittedName>
        <fullName evidence="3">YcxB family protein</fullName>
    </submittedName>
</protein>
<sequence>MRFTFQTRPLALVMLLPVACTLAALGLSGFSWQSIVDFWHDAPLALLFSVALPVLLIWPTWQQYHRSTFLQEAVTYTLDDDGVQVTAPSFRTKLSWEAVVQLRHFGNWLLLQTSTQTAFFVDLRRVQSPATASDVLDFFRQSS</sequence>
<evidence type="ECO:0000259" key="2">
    <source>
        <dbReference type="Pfam" id="PF14317"/>
    </source>
</evidence>
<proteinExistence type="predicted"/>
<keyword evidence="1" id="KW-0472">Membrane</keyword>
<gene>
    <name evidence="3" type="ORF">EI293_16015</name>
</gene>
<evidence type="ECO:0000313" key="3">
    <source>
        <dbReference type="EMBL" id="RSK42420.1"/>
    </source>
</evidence>
<feature type="domain" description="YcxB-like C-terminal" evidence="2">
    <location>
        <begin position="78"/>
        <end position="137"/>
    </location>
</feature>
<dbReference type="Proteomes" id="UP000270291">
    <property type="component" value="Unassembled WGS sequence"/>
</dbReference>
<name>A0A3R9MWE1_9BACT</name>
<accession>A0A3R9MWE1</accession>